<evidence type="ECO:0000313" key="6">
    <source>
        <dbReference type="EMBL" id="HEN27642.1"/>
    </source>
</evidence>
<comment type="pathway">
    <text evidence="2">Purine metabolism; IMP biosynthesis via de novo pathway; 5-amino-1-(5-phospho-D-ribosyl)imidazole-4-carboxylate from 5-amino-1-(5-phospho-D-ribosyl)imidazole (N5-CAIR route): step 2/2.</text>
</comment>
<keyword evidence="4" id="KW-0175">Coiled coil</keyword>
<accession>A0A7C2K2Y0</accession>
<evidence type="ECO:0000313" key="7">
    <source>
        <dbReference type="EMBL" id="HGL17485.1"/>
    </source>
</evidence>
<feature type="coiled-coil region" evidence="4">
    <location>
        <begin position="129"/>
        <end position="156"/>
    </location>
</feature>
<evidence type="ECO:0000256" key="4">
    <source>
        <dbReference type="SAM" id="Coils"/>
    </source>
</evidence>
<proteinExistence type="inferred from homology"/>
<dbReference type="PANTHER" id="PTHR23046:SF2">
    <property type="entry name" value="PHOSPHORIBOSYLAMINOIMIDAZOLE CARBOXYLASE"/>
    <property type="match status" value="1"/>
</dbReference>
<reference evidence="6" key="1">
    <citation type="journal article" date="2020" name="mSystems">
        <title>Genome- and Community-Level Interaction Insights into Carbon Utilization and Element Cycling Functions of Hydrothermarchaeota in Hydrothermal Sediment.</title>
        <authorList>
            <person name="Zhou Z."/>
            <person name="Liu Y."/>
            <person name="Xu W."/>
            <person name="Pan J."/>
            <person name="Luo Z.H."/>
            <person name="Li M."/>
        </authorList>
    </citation>
    <scope>NUCLEOTIDE SEQUENCE [LARGE SCALE GENOMIC DNA]</scope>
    <source>
        <strain evidence="6">SpSt-34</strain>
        <strain evidence="7">SpSt-69</strain>
    </source>
</reference>
<gene>
    <name evidence="6" type="ORF">ENQ77_03070</name>
    <name evidence="7" type="ORF">ENU66_04050</name>
</gene>
<name>A0A7C2K2Y0_UNCW3</name>
<feature type="binding site" evidence="3">
    <location>
        <position position="13"/>
    </location>
    <ligand>
        <name>substrate</name>
    </ligand>
</feature>
<dbReference type="SUPFAM" id="SSF52255">
    <property type="entry name" value="N5-CAIR mutase (phosphoribosylaminoimidazole carboxylase, PurE)"/>
    <property type="match status" value="1"/>
</dbReference>
<dbReference type="GO" id="GO:0006189">
    <property type="term" value="P:'de novo' IMP biosynthetic process"/>
    <property type="evidence" value="ECO:0007669"/>
    <property type="project" value="UniProtKB-UniPathway"/>
</dbReference>
<dbReference type="EMBL" id="DSOL01000088">
    <property type="protein sequence ID" value="HEN27642.1"/>
    <property type="molecule type" value="Genomic_DNA"/>
</dbReference>
<feature type="binding site" evidence="3">
    <location>
        <position position="10"/>
    </location>
    <ligand>
        <name>substrate</name>
    </ligand>
</feature>
<dbReference type="EC" id="5.4.99.18" evidence="2"/>
<evidence type="ECO:0000256" key="2">
    <source>
        <dbReference type="PIRNR" id="PIRNR001338"/>
    </source>
</evidence>
<dbReference type="EMBL" id="DTDJ01000027">
    <property type="protein sequence ID" value="HGL17485.1"/>
    <property type="molecule type" value="Genomic_DNA"/>
</dbReference>
<keyword evidence="2" id="KW-0413">Isomerase</keyword>
<dbReference type="AlphaFoldDB" id="A0A7C2K2Y0"/>
<evidence type="ECO:0000259" key="5">
    <source>
        <dbReference type="SMART" id="SM01001"/>
    </source>
</evidence>
<dbReference type="InterPro" id="IPR000031">
    <property type="entry name" value="PurE_dom"/>
</dbReference>
<evidence type="ECO:0000256" key="1">
    <source>
        <dbReference type="ARBA" id="ARBA00022755"/>
    </source>
</evidence>
<dbReference type="GO" id="GO:0034023">
    <property type="term" value="F:5-(carboxyamino)imidazole ribonucleotide mutase activity"/>
    <property type="evidence" value="ECO:0007669"/>
    <property type="project" value="UniProtKB-EC"/>
</dbReference>
<feature type="domain" description="PurE" evidence="5">
    <location>
        <begin position="2"/>
        <end position="147"/>
    </location>
</feature>
<dbReference type="PIRSF" id="PIRSF001338">
    <property type="entry name" value="AIR_carboxylase"/>
    <property type="match status" value="1"/>
</dbReference>
<comment type="similarity">
    <text evidence="2">Belongs to the AIR carboxylase family.</text>
</comment>
<dbReference type="SMART" id="SM01001">
    <property type="entry name" value="AIRC"/>
    <property type="match status" value="1"/>
</dbReference>
<organism evidence="6">
    <name type="scientific">candidate division WOR-3 bacterium</name>
    <dbReference type="NCBI Taxonomy" id="2052148"/>
    <lineage>
        <taxon>Bacteria</taxon>
        <taxon>Bacteria division WOR-3</taxon>
    </lineage>
</organism>
<protein>
    <recommendedName>
        <fullName evidence="2">N5-carboxyaminoimidazole ribonucleotide mutase</fullName>
        <shortName evidence="2">N5-CAIR mutase</shortName>
        <ecNumber evidence="2">5.4.99.18</ecNumber>
    </recommendedName>
</protein>
<keyword evidence="1 2" id="KW-0658">Purine biosynthesis</keyword>
<evidence type="ECO:0000256" key="3">
    <source>
        <dbReference type="PIRSR" id="PIRSR001338-1"/>
    </source>
</evidence>
<comment type="caution">
    <text evidence="6">The sequence shown here is derived from an EMBL/GenBank/DDBJ whole genome shotgun (WGS) entry which is preliminary data.</text>
</comment>
<dbReference type="PANTHER" id="PTHR23046">
    <property type="entry name" value="PHOSPHORIBOSYLAMINOIMIDAZOLE CARBOXYLASE CATALYTIC SUBUNIT"/>
    <property type="match status" value="1"/>
</dbReference>
<dbReference type="Gene3D" id="3.40.50.1970">
    <property type="match status" value="1"/>
</dbReference>
<sequence length="159" mass="17409">MSLVLIIMGSKQDIPFCKNIKEELEKFGIESIMRIGSAHKVPLKVLEILKEYGDKADVVITVAGKSNALSGFVDAQISKPVIACPPYSEKFGGADLFSSLRMPKGVAPLVVLEPEQAALAAAKIIGIKDAHVRQKVEEYQRELKEEIEKSDKELLDGQC</sequence>
<dbReference type="InterPro" id="IPR024694">
    <property type="entry name" value="PurE_prokaryotes"/>
</dbReference>
<feature type="binding site" evidence="3">
    <location>
        <position position="40"/>
    </location>
    <ligand>
        <name>substrate</name>
    </ligand>
</feature>
<comment type="catalytic activity">
    <reaction evidence="2">
        <text>5-carboxyamino-1-(5-phospho-D-ribosyl)imidazole + H(+) = 5-amino-1-(5-phospho-D-ribosyl)imidazole-4-carboxylate</text>
        <dbReference type="Rhea" id="RHEA:13193"/>
        <dbReference type="ChEBI" id="CHEBI:15378"/>
        <dbReference type="ChEBI" id="CHEBI:58730"/>
        <dbReference type="ChEBI" id="CHEBI:77657"/>
        <dbReference type="EC" id="5.4.99.18"/>
    </reaction>
</comment>
<dbReference type="UniPathway" id="UPA00074">
    <property type="reaction ID" value="UER00943"/>
</dbReference>
<dbReference type="Pfam" id="PF00731">
    <property type="entry name" value="AIRC"/>
    <property type="match status" value="1"/>
</dbReference>
<comment type="function">
    <text evidence="2">Catalyzes the conversion of N5-carboxyaminoimidazole ribonucleotide (N5-CAIR) to 4-carboxy-5-aminoimidazole ribonucleotide (CAIR).</text>
</comment>